<keyword evidence="2" id="KW-0813">Transport</keyword>
<dbReference type="GO" id="GO:0016301">
    <property type="term" value="F:kinase activity"/>
    <property type="evidence" value="ECO:0007669"/>
    <property type="project" value="UniProtKB-KW"/>
</dbReference>
<evidence type="ECO:0000256" key="7">
    <source>
        <dbReference type="ARBA" id="ARBA00022692"/>
    </source>
</evidence>
<evidence type="ECO:0000256" key="3">
    <source>
        <dbReference type="ARBA" id="ARBA00022475"/>
    </source>
</evidence>
<dbReference type="GO" id="GO:0009401">
    <property type="term" value="P:phosphoenolpyruvate-dependent sugar phosphotransferase system"/>
    <property type="evidence" value="ECO:0007669"/>
    <property type="project" value="UniProtKB-KW"/>
</dbReference>
<dbReference type="SUPFAM" id="SSF55604">
    <property type="entry name" value="Glucose permease domain IIB"/>
    <property type="match status" value="1"/>
</dbReference>
<feature type="transmembrane region" description="Helical" evidence="12">
    <location>
        <begin position="130"/>
        <end position="151"/>
    </location>
</feature>
<organism evidence="16 17">
    <name type="scientific">Metasolibacillus meyeri</name>
    <dbReference type="NCBI Taxonomy" id="1071052"/>
    <lineage>
        <taxon>Bacteria</taxon>
        <taxon>Bacillati</taxon>
        <taxon>Bacillota</taxon>
        <taxon>Bacilli</taxon>
        <taxon>Bacillales</taxon>
        <taxon>Caryophanaceae</taxon>
        <taxon>Metasolibacillus</taxon>
    </lineage>
</organism>
<keyword evidence="6" id="KW-0598">Phosphotransferase system</keyword>
<dbReference type="Pfam" id="PF00358">
    <property type="entry name" value="PTS_EIIA_1"/>
    <property type="match status" value="1"/>
</dbReference>
<dbReference type="AlphaFoldDB" id="A0AAW9NRE1"/>
<dbReference type="NCBIfam" id="TIGR01998">
    <property type="entry name" value="PTS-II-BC-nag"/>
    <property type="match status" value="1"/>
</dbReference>
<feature type="transmembrane region" description="Helical" evidence="12">
    <location>
        <begin position="163"/>
        <end position="183"/>
    </location>
</feature>
<dbReference type="PROSITE" id="PS01035">
    <property type="entry name" value="PTS_EIIB_TYPE_1_CYS"/>
    <property type="match status" value="1"/>
</dbReference>
<dbReference type="PANTHER" id="PTHR30009:SF4">
    <property type="entry name" value="PTS SYSTEM N-ACETYLGLUCOSAMINE-SPECIFIC EIICBA COMPONENT"/>
    <property type="match status" value="1"/>
</dbReference>
<dbReference type="PROSITE" id="PS00371">
    <property type="entry name" value="PTS_EIIA_TYPE_1_HIS"/>
    <property type="match status" value="1"/>
</dbReference>
<keyword evidence="7 12" id="KW-0812">Transmembrane</keyword>
<keyword evidence="17" id="KW-1185">Reference proteome</keyword>
<feature type="transmembrane region" description="Helical" evidence="12">
    <location>
        <begin position="334"/>
        <end position="354"/>
    </location>
</feature>
<comment type="subcellular location">
    <subcellularLocation>
        <location evidence="1">Cell membrane</location>
        <topology evidence="1">Multi-pass membrane protein</topology>
    </subcellularLocation>
</comment>
<dbReference type="NCBIfam" id="TIGR00830">
    <property type="entry name" value="PTBA"/>
    <property type="match status" value="1"/>
</dbReference>
<dbReference type="Pfam" id="PF00367">
    <property type="entry name" value="PTS_EIIB"/>
    <property type="match status" value="1"/>
</dbReference>
<keyword evidence="5 16" id="KW-0808">Transferase</keyword>
<dbReference type="CDD" id="cd00212">
    <property type="entry name" value="PTS_IIB_glc"/>
    <property type="match status" value="1"/>
</dbReference>
<feature type="transmembrane region" description="Helical" evidence="12">
    <location>
        <begin position="309"/>
        <end position="328"/>
    </location>
</feature>
<feature type="active site" description="Phosphocysteine intermediate; for EIIB activity" evidence="11">
    <location>
        <position position="404"/>
    </location>
</feature>
<keyword evidence="10 12" id="KW-0472">Membrane</keyword>
<feature type="domain" description="PTS EIIB type-1" evidence="14">
    <location>
        <begin position="382"/>
        <end position="464"/>
    </location>
</feature>
<dbReference type="SUPFAM" id="SSF51261">
    <property type="entry name" value="Duplicated hybrid motif"/>
    <property type="match status" value="1"/>
</dbReference>
<gene>
    <name evidence="16" type="primary">nagE</name>
    <name evidence="16" type="ORF">P9B03_07405</name>
</gene>
<evidence type="ECO:0000259" key="13">
    <source>
        <dbReference type="PROSITE" id="PS51093"/>
    </source>
</evidence>
<keyword evidence="3" id="KW-1003">Cell membrane</keyword>
<dbReference type="Pfam" id="PF02378">
    <property type="entry name" value="PTS_EIIC"/>
    <property type="match status" value="1"/>
</dbReference>
<dbReference type="GO" id="GO:0090563">
    <property type="term" value="F:protein-phosphocysteine-sugar phosphotransferase activity"/>
    <property type="evidence" value="ECO:0007669"/>
    <property type="project" value="TreeGrafter"/>
</dbReference>
<dbReference type="InterPro" id="IPR018113">
    <property type="entry name" value="PTrfase_EIIB_Cys"/>
</dbReference>
<dbReference type="Gene3D" id="2.70.70.10">
    <property type="entry name" value="Glucose Permease (Domain IIA)"/>
    <property type="match status" value="1"/>
</dbReference>
<feature type="transmembrane region" description="Helical" evidence="12">
    <location>
        <begin position="92"/>
        <end position="110"/>
    </location>
</feature>
<evidence type="ECO:0000256" key="10">
    <source>
        <dbReference type="ARBA" id="ARBA00023136"/>
    </source>
</evidence>
<feature type="transmembrane region" description="Helical" evidence="12">
    <location>
        <begin position="227"/>
        <end position="249"/>
    </location>
</feature>
<keyword evidence="4" id="KW-0762">Sugar transport</keyword>
<evidence type="ECO:0000259" key="14">
    <source>
        <dbReference type="PROSITE" id="PS51098"/>
    </source>
</evidence>
<feature type="transmembrane region" description="Helical" evidence="12">
    <location>
        <begin position="12"/>
        <end position="30"/>
    </location>
</feature>
<dbReference type="InterPro" id="IPR001127">
    <property type="entry name" value="PTS_EIIA_1_perm"/>
</dbReference>
<dbReference type="GO" id="GO:0103111">
    <property type="term" value="F:protein-N(pi)-phosphohistidine--N-acetyl-D-glucosamine phosphotransferase activity"/>
    <property type="evidence" value="ECO:0007669"/>
    <property type="project" value="UniProtKB-EC"/>
</dbReference>
<feature type="domain" description="PTS EIIA type-1" evidence="13">
    <location>
        <begin position="503"/>
        <end position="607"/>
    </location>
</feature>
<evidence type="ECO:0000313" key="16">
    <source>
        <dbReference type="EMBL" id="MEC1178304.1"/>
    </source>
</evidence>
<evidence type="ECO:0000256" key="2">
    <source>
        <dbReference type="ARBA" id="ARBA00022448"/>
    </source>
</evidence>
<dbReference type="EMBL" id="JARSFG010000010">
    <property type="protein sequence ID" value="MEC1178304.1"/>
    <property type="molecule type" value="Genomic_DNA"/>
</dbReference>
<evidence type="ECO:0000313" key="17">
    <source>
        <dbReference type="Proteomes" id="UP001344888"/>
    </source>
</evidence>
<dbReference type="EC" id="2.7.1.193" evidence="16"/>
<sequence length="632" mass="66963">MLAFLQKIGKSLMFPIATLPAAALLVRFGQEDMLNLPVIAAAGDGILGNLPIIFAIGIAMGFAFDASGGAALAGAIAYLVLTKGLGAYDETIDMGVFGGIISGVIAGLLYNKFYNVKFPEWLSFFGGRRFVPIITALTMTVLIFVFGVIWPPIQGVLDSGADWVLGAGGLGVGVYGFLNRLLIPVGLHHVMNTIIWFDFGTFTTAAGEIVKGDINRFLKGDPTAGTFLAGFFPIMMFGLPAACLAMYFAAKKEKRAAVGGMFLSIGLTAFVTGVTEPIEFTFMFLSPVLYAVHAVLTGISLYVTEALGVLHGFGFSAGLIDYLLNFGIATKPALILVIGLVFGVIYFVVFYFLIKALDLKTPGREDDEDEAALEGSADEVLDAKAFHMIEGLGGPANINEVAYCTTRLRLSLKDTTVIDEALLKRYGAKGVMRMNKTAAQVIIGTSVEFLGDAMKERLKKGHPPLKNEVVVEEAVQQNAQVARSMTVAMPATGELLPLTAVPDQVFSTGMMGPGFAVSPTDGVFVSPVDAEVAMVFPTKHAVGLMTKDGVEILIHVGLDTVKLNGEGFETLVTQGQTVKKGDPLLKVDLPAVSAAAPSVVTPVVFTNLQGKEIKVTNSGTLKHGEAITIEIN</sequence>
<evidence type="ECO:0000256" key="5">
    <source>
        <dbReference type="ARBA" id="ARBA00022679"/>
    </source>
</evidence>
<dbReference type="Gene3D" id="3.30.1360.60">
    <property type="entry name" value="Glucose permease domain IIB"/>
    <property type="match status" value="1"/>
</dbReference>
<protein>
    <submittedName>
        <fullName evidence="16">N-acetylglucosamine-specific PTS transporter subunit IIBC</fullName>
        <ecNumber evidence="16">2.7.1.193</ecNumber>
    </submittedName>
</protein>
<dbReference type="GO" id="GO:0015764">
    <property type="term" value="P:N-acetylglucosamine transport"/>
    <property type="evidence" value="ECO:0007669"/>
    <property type="project" value="TreeGrafter"/>
</dbReference>
<evidence type="ECO:0000256" key="6">
    <source>
        <dbReference type="ARBA" id="ARBA00022683"/>
    </source>
</evidence>
<keyword evidence="9 12" id="KW-1133">Transmembrane helix</keyword>
<dbReference type="NCBIfam" id="TIGR00826">
    <property type="entry name" value="EIIB_glc"/>
    <property type="match status" value="1"/>
</dbReference>
<dbReference type="RefSeq" id="WP_326122838.1">
    <property type="nucleotide sequence ID" value="NZ_JARSFG010000010.1"/>
</dbReference>
<dbReference type="PROSITE" id="PS51103">
    <property type="entry name" value="PTS_EIIC_TYPE_1"/>
    <property type="match status" value="1"/>
</dbReference>
<dbReference type="GO" id="GO:0005886">
    <property type="term" value="C:plasma membrane"/>
    <property type="evidence" value="ECO:0007669"/>
    <property type="project" value="UniProtKB-SubCell"/>
</dbReference>
<evidence type="ECO:0000256" key="11">
    <source>
        <dbReference type="PROSITE-ProRule" id="PRU00421"/>
    </source>
</evidence>
<dbReference type="GO" id="GO:0008982">
    <property type="term" value="F:protein-N(PI)-phosphohistidine-sugar phosphotransferase activity"/>
    <property type="evidence" value="ECO:0007669"/>
    <property type="project" value="InterPro"/>
</dbReference>
<dbReference type="Proteomes" id="UP001344888">
    <property type="component" value="Unassembled WGS sequence"/>
</dbReference>
<dbReference type="InterPro" id="IPR050429">
    <property type="entry name" value="PTS_Glucose_EIICBA"/>
</dbReference>
<keyword evidence="8" id="KW-0418">Kinase</keyword>
<evidence type="ECO:0000256" key="12">
    <source>
        <dbReference type="SAM" id="Phobius"/>
    </source>
</evidence>
<dbReference type="PROSITE" id="PS51098">
    <property type="entry name" value="PTS_EIIB_TYPE_1"/>
    <property type="match status" value="1"/>
</dbReference>
<dbReference type="InterPro" id="IPR010974">
    <property type="entry name" value="PTS_IIBC_nag"/>
</dbReference>
<feature type="domain" description="PTS EIIC type-1" evidence="15">
    <location>
        <begin position="1"/>
        <end position="366"/>
    </location>
</feature>
<dbReference type="GO" id="GO:0019866">
    <property type="term" value="C:organelle inner membrane"/>
    <property type="evidence" value="ECO:0007669"/>
    <property type="project" value="InterPro"/>
</dbReference>
<dbReference type="InterPro" id="IPR013013">
    <property type="entry name" value="PTS_EIIC_1"/>
</dbReference>
<dbReference type="InterPro" id="IPR011055">
    <property type="entry name" value="Dup_hybrid_motif"/>
</dbReference>
<comment type="caution">
    <text evidence="16">The sequence shown here is derived from an EMBL/GenBank/DDBJ whole genome shotgun (WGS) entry which is preliminary data.</text>
</comment>
<evidence type="ECO:0000256" key="4">
    <source>
        <dbReference type="ARBA" id="ARBA00022597"/>
    </source>
</evidence>
<feature type="transmembrane region" description="Helical" evidence="12">
    <location>
        <begin position="256"/>
        <end position="274"/>
    </location>
</feature>
<reference evidence="16 17" key="1">
    <citation type="submission" date="2023-03" db="EMBL/GenBank/DDBJ databases">
        <title>Bacillus Genome Sequencing.</title>
        <authorList>
            <person name="Dunlap C."/>
        </authorList>
    </citation>
    <scope>NUCLEOTIDE SEQUENCE [LARGE SCALE GENOMIC DNA]</scope>
    <source>
        <strain evidence="16 17">B-59205</strain>
    </source>
</reference>
<dbReference type="InterPro" id="IPR036878">
    <property type="entry name" value="Glu_permease_IIB"/>
</dbReference>
<name>A0AAW9NRE1_9BACL</name>
<accession>A0AAW9NRE1</accession>
<dbReference type="PROSITE" id="PS51093">
    <property type="entry name" value="PTS_EIIA_TYPE_1"/>
    <property type="match status" value="1"/>
</dbReference>
<dbReference type="InterPro" id="IPR001996">
    <property type="entry name" value="PTS_IIB_1"/>
</dbReference>
<dbReference type="PANTHER" id="PTHR30009">
    <property type="entry name" value="CYTOCHROME C-TYPE SYNTHESIS PROTEIN AND PTS TRANSMEMBRANE COMPONENT"/>
    <property type="match status" value="1"/>
</dbReference>
<dbReference type="InterPro" id="IPR003352">
    <property type="entry name" value="PTS_EIIC"/>
</dbReference>
<evidence type="ECO:0000256" key="9">
    <source>
        <dbReference type="ARBA" id="ARBA00022989"/>
    </source>
</evidence>
<proteinExistence type="predicted"/>
<dbReference type="GO" id="GO:0015572">
    <property type="term" value="F:N-acetylglucosamine transmembrane transporter activity"/>
    <property type="evidence" value="ECO:0007669"/>
    <property type="project" value="InterPro"/>
</dbReference>
<evidence type="ECO:0000256" key="1">
    <source>
        <dbReference type="ARBA" id="ARBA00004651"/>
    </source>
</evidence>
<feature type="transmembrane region" description="Helical" evidence="12">
    <location>
        <begin position="50"/>
        <end position="80"/>
    </location>
</feature>
<dbReference type="FunFam" id="2.70.70.10:FF:000001">
    <property type="entry name" value="PTS system glucose-specific IIA component"/>
    <property type="match status" value="1"/>
</dbReference>
<evidence type="ECO:0000256" key="8">
    <source>
        <dbReference type="ARBA" id="ARBA00022777"/>
    </source>
</evidence>
<evidence type="ECO:0000259" key="15">
    <source>
        <dbReference type="PROSITE" id="PS51103"/>
    </source>
</evidence>